<reference evidence="2 3" key="1">
    <citation type="submission" date="2019-01" db="EMBL/GenBank/DDBJ databases">
        <title>Senegalimassilia sp. nov. KGMB04484 isolated human feces.</title>
        <authorList>
            <person name="Han K.-I."/>
            <person name="Kim J.-S."/>
            <person name="Lee K.C."/>
            <person name="Suh M.K."/>
            <person name="Eom M.K."/>
            <person name="Lee J.H."/>
            <person name="Park S.-H."/>
            <person name="Kang S.W."/>
            <person name="Park J.-E."/>
            <person name="Oh B.S."/>
            <person name="Yu S.Y."/>
            <person name="Choi S.-H."/>
            <person name="Lee D.H."/>
            <person name="Yoon H."/>
            <person name="Kim B.-Y."/>
            <person name="Lee J.H."/>
            <person name="Lee J.-S."/>
        </authorList>
    </citation>
    <scope>NUCLEOTIDE SEQUENCE [LARGE SCALE GENOMIC DNA]</scope>
    <source>
        <strain evidence="2 3">KGMB04484</strain>
    </source>
</reference>
<dbReference type="Proteomes" id="UP000293345">
    <property type="component" value="Unassembled WGS sequence"/>
</dbReference>
<protein>
    <recommendedName>
        <fullName evidence="4">DMSO reductase</fullName>
    </recommendedName>
</protein>
<feature type="transmembrane region" description="Helical" evidence="1">
    <location>
        <begin position="259"/>
        <end position="285"/>
    </location>
</feature>
<dbReference type="RefSeq" id="WP_129424693.1">
    <property type="nucleotide sequence ID" value="NZ_SDPW01000001.1"/>
</dbReference>
<organism evidence="2 3">
    <name type="scientific">Senegalimassilia faecalis</name>
    <dbReference type="NCBI Taxonomy" id="2509433"/>
    <lineage>
        <taxon>Bacteria</taxon>
        <taxon>Bacillati</taxon>
        <taxon>Actinomycetota</taxon>
        <taxon>Coriobacteriia</taxon>
        <taxon>Coriobacteriales</taxon>
        <taxon>Coriobacteriaceae</taxon>
        <taxon>Senegalimassilia</taxon>
    </lineage>
</organism>
<dbReference type="GO" id="GO:0016020">
    <property type="term" value="C:membrane"/>
    <property type="evidence" value="ECO:0007669"/>
    <property type="project" value="InterPro"/>
</dbReference>
<keyword evidence="1" id="KW-0472">Membrane</keyword>
<keyword evidence="1" id="KW-1133">Transmembrane helix</keyword>
<sequence>MELQWPLIIFTTLVSWCAGTFATQAYLALKGTGQKAQIRCWIVSAVLLVVGGIAVFFHLQHWERIFNGFGHITSGITQELIAIIVLAIVAVIYLAMLRKNEGNVPKWVAILAIVTSAVLVMVMGHSYMMEARPAWCNVLWIVSLLGVACILGPATVAVVCETVGEDASELGMPAFVGSIINAVASLAAALMINTTHVSEVGNYYDLTHPMKDITASGLNIFGGESLIPTLLMIVLGCAAPIACAYMGKKTGNWKVYGSAAVVCAVIGAVCLRAVFYLAGASVFGIY</sequence>
<keyword evidence="3" id="KW-1185">Reference proteome</keyword>
<name>A0A4Q2K265_9ACTN</name>
<feature type="transmembrane region" description="Helical" evidence="1">
    <location>
        <begin position="6"/>
        <end position="29"/>
    </location>
</feature>
<evidence type="ECO:0000313" key="3">
    <source>
        <dbReference type="Proteomes" id="UP000293345"/>
    </source>
</evidence>
<feature type="transmembrane region" description="Helical" evidence="1">
    <location>
        <begin position="80"/>
        <end position="96"/>
    </location>
</feature>
<evidence type="ECO:0008006" key="4">
    <source>
        <dbReference type="Google" id="ProtNLM"/>
    </source>
</evidence>
<dbReference type="InterPro" id="IPR007059">
    <property type="entry name" value="DmsC"/>
</dbReference>
<feature type="transmembrane region" description="Helical" evidence="1">
    <location>
        <begin position="108"/>
        <end position="127"/>
    </location>
</feature>
<dbReference type="AlphaFoldDB" id="A0A4Q2K265"/>
<dbReference type="OrthoDB" id="3197392at2"/>
<evidence type="ECO:0000256" key="1">
    <source>
        <dbReference type="SAM" id="Phobius"/>
    </source>
</evidence>
<dbReference type="EMBL" id="SDPW01000001">
    <property type="protein sequence ID" value="RXZ54380.1"/>
    <property type="molecule type" value="Genomic_DNA"/>
</dbReference>
<feature type="transmembrane region" description="Helical" evidence="1">
    <location>
        <begin position="139"/>
        <end position="160"/>
    </location>
</feature>
<accession>A0A4Q2K265</accession>
<evidence type="ECO:0000313" key="2">
    <source>
        <dbReference type="EMBL" id="RXZ54380.1"/>
    </source>
</evidence>
<comment type="caution">
    <text evidence="2">The sequence shown here is derived from an EMBL/GenBank/DDBJ whole genome shotgun (WGS) entry which is preliminary data.</text>
</comment>
<feature type="transmembrane region" description="Helical" evidence="1">
    <location>
        <begin position="226"/>
        <end position="247"/>
    </location>
</feature>
<proteinExistence type="predicted"/>
<feature type="transmembrane region" description="Helical" evidence="1">
    <location>
        <begin position="172"/>
        <end position="192"/>
    </location>
</feature>
<dbReference type="GO" id="GO:0019645">
    <property type="term" value="P:anaerobic electron transport chain"/>
    <property type="evidence" value="ECO:0007669"/>
    <property type="project" value="InterPro"/>
</dbReference>
<keyword evidence="1" id="KW-0812">Transmembrane</keyword>
<feature type="transmembrane region" description="Helical" evidence="1">
    <location>
        <begin position="41"/>
        <end position="60"/>
    </location>
</feature>
<dbReference type="Pfam" id="PF04976">
    <property type="entry name" value="DmsC"/>
    <property type="match status" value="1"/>
</dbReference>
<gene>
    <name evidence="2" type="ORF">ET524_07725</name>
</gene>